<evidence type="ECO:0000313" key="3">
    <source>
        <dbReference type="Proteomes" id="UP000244722"/>
    </source>
</evidence>
<evidence type="ECO:0000313" key="2">
    <source>
        <dbReference type="EMBL" id="PUU73878.1"/>
    </source>
</evidence>
<feature type="transmembrane region" description="Helical" evidence="1">
    <location>
        <begin position="33"/>
        <end position="52"/>
    </location>
</feature>
<comment type="caution">
    <text evidence="2">The sequence shown here is derived from an EMBL/GenBank/DDBJ whole genome shotgun (WGS) entry which is preliminary data.</text>
</comment>
<reference evidence="2 3" key="1">
    <citation type="submission" date="2017-04" db="EMBL/GenBank/DDBJ databases">
        <title>Draft genome sequence of Tuber borchii Vittad., a whitish edible truffle.</title>
        <authorList>
            <consortium name="DOE Joint Genome Institute"/>
            <person name="Murat C."/>
            <person name="Kuo A."/>
            <person name="Barry K.W."/>
            <person name="Clum A."/>
            <person name="Dockter R.B."/>
            <person name="Fauchery L."/>
            <person name="Iotti M."/>
            <person name="Kohler A."/>
            <person name="Labutti K."/>
            <person name="Lindquist E.A."/>
            <person name="Lipzen A."/>
            <person name="Ohm R.A."/>
            <person name="Wang M."/>
            <person name="Grigoriev I.V."/>
            <person name="Zambonelli A."/>
            <person name="Martin F.M."/>
        </authorList>
    </citation>
    <scope>NUCLEOTIDE SEQUENCE [LARGE SCALE GENOMIC DNA]</scope>
    <source>
        <strain evidence="2 3">Tbo3840</strain>
    </source>
</reference>
<evidence type="ECO:0000256" key="1">
    <source>
        <dbReference type="SAM" id="Phobius"/>
    </source>
</evidence>
<proteinExistence type="predicted"/>
<keyword evidence="1" id="KW-0472">Membrane</keyword>
<keyword evidence="1" id="KW-0812">Transmembrane</keyword>
<name>A0A2T6ZEE9_TUBBO</name>
<keyword evidence="3" id="KW-1185">Reference proteome</keyword>
<dbReference type="EMBL" id="NESQ01000336">
    <property type="protein sequence ID" value="PUU73878.1"/>
    <property type="molecule type" value="Genomic_DNA"/>
</dbReference>
<dbReference type="Proteomes" id="UP000244722">
    <property type="component" value="Unassembled WGS sequence"/>
</dbReference>
<sequence length="71" mass="8026">MKSCYMYACLRLTLVSSFLQYFFVSFLSLSLSFLLFFFPSLPSTLCLSFVSISSLASQMREKEAGDTSISH</sequence>
<dbReference type="AlphaFoldDB" id="A0A2T6ZEE9"/>
<gene>
    <name evidence="2" type="ORF">B9Z19DRAFT_1094130</name>
</gene>
<keyword evidence="1" id="KW-1133">Transmembrane helix</keyword>
<protein>
    <submittedName>
        <fullName evidence="2">Uncharacterized protein</fullName>
    </submittedName>
</protein>
<accession>A0A2T6ZEE9</accession>
<organism evidence="2 3">
    <name type="scientific">Tuber borchii</name>
    <name type="common">White truffle</name>
    <dbReference type="NCBI Taxonomy" id="42251"/>
    <lineage>
        <taxon>Eukaryota</taxon>
        <taxon>Fungi</taxon>
        <taxon>Dikarya</taxon>
        <taxon>Ascomycota</taxon>
        <taxon>Pezizomycotina</taxon>
        <taxon>Pezizomycetes</taxon>
        <taxon>Pezizales</taxon>
        <taxon>Tuberaceae</taxon>
        <taxon>Tuber</taxon>
    </lineage>
</organism>
<feature type="transmembrane region" description="Helical" evidence="1">
    <location>
        <begin position="7"/>
        <end position="27"/>
    </location>
</feature>